<name>A0ABQ8E3F9_BRANA</name>
<evidence type="ECO:0000256" key="6">
    <source>
        <dbReference type="ARBA" id="ARBA00023157"/>
    </source>
</evidence>
<feature type="signal peptide" evidence="7">
    <location>
        <begin position="1"/>
        <end position="22"/>
    </location>
</feature>
<comment type="subcellular location">
    <subcellularLocation>
        <location evidence="1">Secreted</location>
    </subcellularLocation>
</comment>
<dbReference type="PANTHER" id="PTHR14091">
    <property type="entry name" value="PERIODIC TRYPTOPHAN PROTEIN 1"/>
    <property type="match status" value="1"/>
</dbReference>
<keyword evidence="5 7" id="KW-0732">Signal</keyword>
<keyword evidence="3" id="KW-0964">Secreted</keyword>
<evidence type="ECO:0000313" key="9">
    <source>
        <dbReference type="Proteomes" id="UP000824890"/>
    </source>
</evidence>
<evidence type="ECO:0000256" key="4">
    <source>
        <dbReference type="ARBA" id="ARBA00022702"/>
    </source>
</evidence>
<keyword evidence="9" id="KW-1185">Reference proteome</keyword>
<dbReference type="Proteomes" id="UP000824890">
    <property type="component" value="Unassembled WGS sequence"/>
</dbReference>
<proteinExistence type="inferred from homology"/>
<evidence type="ECO:0000256" key="3">
    <source>
        <dbReference type="ARBA" id="ARBA00022525"/>
    </source>
</evidence>
<evidence type="ECO:0000256" key="7">
    <source>
        <dbReference type="SAM" id="SignalP"/>
    </source>
</evidence>
<keyword evidence="4" id="KW-0372">Hormone</keyword>
<dbReference type="SUPFAM" id="SSF50978">
    <property type="entry name" value="WD40 repeat-like"/>
    <property type="match status" value="1"/>
</dbReference>
<feature type="chain" id="PRO_5045595951" evidence="7">
    <location>
        <begin position="23"/>
        <end position="416"/>
    </location>
</feature>
<dbReference type="InterPro" id="IPR008801">
    <property type="entry name" value="RALF"/>
</dbReference>
<dbReference type="InterPro" id="IPR036322">
    <property type="entry name" value="WD40_repeat_dom_sf"/>
</dbReference>
<sequence>MKAFVILMLVICAAVIVEQSDAKKIHKYIIIDKCRLFNLPPGCKIPHGPPVPANKYRRGCQAIFRSRTTQSDSMLRRLTRHVERYAPLTRHALHANREPRTIAFFPKSSPRRRASSSTEISSAVTQSFLDDNHAELDTNQTYVDGSHEDEEAVAKSFEGFYTMEVDEVSDGLTEFNMDNYDEEDDGMFSFCLSLLYRTEFFHIDSNLLFVAVLDLDIQLFSSGIWDLYYPSNELDPTRFLFKRLLGTIMLQKCFSVGHGKQPSHSGFKLSAMSDVESLAWNPHRYGTMKGFDIRAAQSDQALLSKRMTKTNESPPSHTTFLHPMYFYISLSLTVLKHFIFCFSTGSMDKTIKLWGLTNNERSCIASHKPKVGAVFSISFSVDNPFLLTIGGSKREFHAWDTLIRHNISRKYGSNQS</sequence>
<reference evidence="8 9" key="1">
    <citation type="submission" date="2021-05" db="EMBL/GenBank/DDBJ databases">
        <title>Genome Assembly of Synthetic Allotetraploid Brassica napus Reveals Homoeologous Exchanges between Subgenomes.</title>
        <authorList>
            <person name="Davis J.T."/>
        </authorList>
    </citation>
    <scope>NUCLEOTIDE SEQUENCE [LARGE SCALE GENOMIC DNA]</scope>
    <source>
        <strain evidence="9">cv. Da-Ae</strain>
        <tissue evidence="8">Seedling</tissue>
    </source>
</reference>
<protein>
    <submittedName>
        <fullName evidence="8">Uncharacterized protein</fullName>
    </submittedName>
</protein>
<evidence type="ECO:0000313" key="8">
    <source>
        <dbReference type="EMBL" id="KAH0935226.1"/>
    </source>
</evidence>
<dbReference type="EMBL" id="JAGKQM010000003">
    <property type="protein sequence ID" value="KAH0935226.1"/>
    <property type="molecule type" value="Genomic_DNA"/>
</dbReference>
<dbReference type="InterPro" id="IPR015943">
    <property type="entry name" value="WD40/YVTN_repeat-like_dom_sf"/>
</dbReference>
<organism evidence="8 9">
    <name type="scientific">Brassica napus</name>
    <name type="common">Rape</name>
    <dbReference type="NCBI Taxonomy" id="3708"/>
    <lineage>
        <taxon>Eukaryota</taxon>
        <taxon>Viridiplantae</taxon>
        <taxon>Streptophyta</taxon>
        <taxon>Embryophyta</taxon>
        <taxon>Tracheophyta</taxon>
        <taxon>Spermatophyta</taxon>
        <taxon>Magnoliopsida</taxon>
        <taxon>eudicotyledons</taxon>
        <taxon>Gunneridae</taxon>
        <taxon>Pentapetalae</taxon>
        <taxon>rosids</taxon>
        <taxon>malvids</taxon>
        <taxon>Brassicales</taxon>
        <taxon>Brassicaceae</taxon>
        <taxon>Brassiceae</taxon>
        <taxon>Brassica</taxon>
    </lineage>
</organism>
<gene>
    <name evidence="8" type="ORF">HID58_012343</name>
</gene>
<dbReference type="PANTHER" id="PTHR14091:SF0">
    <property type="entry name" value="PERIODIC TRYPTOPHAN PROTEIN 1 HOMOLOG"/>
    <property type="match status" value="1"/>
</dbReference>
<dbReference type="Pfam" id="PF05498">
    <property type="entry name" value="RALF"/>
    <property type="match status" value="1"/>
</dbReference>
<dbReference type="Gene3D" id="2.130.10.10">
    <property type="entry name" value="YVTN repeat-like/Quinoprotein amine dehydrogenase"/>
    <property type="match status" value="1"/>
</dbReference>
<keyword evidence="6" id="KW-1015">Disulfide bond</keyword>
<evidence type="ECO:0000256" key="2">
    <source>
        <dbReference type="ARBA" id="ARBA00009178"/>
    </source>
</evidence>
<dbReference type="InterPro" id="IPR044285">
    <property type="entry name" value="PWP1"/>
</dbReference>
<comment type="similarity">
    <text evidence="2">Belongs to the plant rapid alkalinization factor (RALF) family.</text>
</comment>
<comment type="caution">
    <text evidence="8">The sequence shown here is derived from an EMBL/GenBank/DDBJ whole genome shotgun (WGS) entry which is preliminary data.</text>
</comment>
<evidence type="ECO:0000256" key="5">
    <source>
        <dbReference type="ARBA" id="ARBA00022729"/>
    </source>
</evidence>
<accession>A0ABQ8E3F9</accession>
<evidence type="ECO:0000256" key="1">
    <source>
        <dbReference type="ARBA" id="ARBA00004613"/>
    </source>
</evidence>